<dbReference type="InterPro" id="IPR013766">
    <property type="entry name" value="Thioredoxin_domain"/>
</dbReference>
<evidence type="ECO:0000256" key="5">
    <source>
        <dbReference type="SAM" id="SignalP"/>
    </source>
</evidence>
<dbReference type="PANTHER" id="PTHR42852:SF6">
    <property type="entry name" value="THIOL:DISULFIDE INTERCHANGE PROTEIN DSBE"/>
    <property type="match status" value="1"/>
</dbReference>
<dbReference type="Pfam" id="PF14289">
    <property type="entry name" value="DUF4369"/>
    <property type="match status" value="1"/>
</dbReference>
<comment type="caution">
    <text evidence="7">The sequence shown here is derived from an EMBL/GenBank/DDBJ whole genome shotgun (WGS) entry which is preliminary data.</text>
</comment>
<dbReference type="PANTHER" id="PTHR42852">
    <property type="entry name" value="THIOL:DISULFIDE INTERCHANGE PROTEIN DSBE"/>
    <property type="match status" value="1"/>
</dbReference>
<evidence type="ECO:0000313" key="7">
    <source>
        <dbReference type="EMBL" id="TFD97162.1"/>
    </source>
</evidence>
<evidence type="ECO:0000256" key="4">
    <source>
        <dbReference type="ARBA" id="ARBA00023284"/>
    </source>
</evidence>
<evidence type="ECO:0000256" key="2">
    <source>
        <dbReference type="ARBA" id="ARBA00022748"/>
    </source>
</evidence>
<dbReference type="CDD" id="cd02966">
    <property type="entry name" value="TlpA_like_family"/>
    <property type="match status" value="1"/>
</dbReference>
<dbReference type="InterPro" id="IPR036249">
    <property type="entry name" value="Thioredoxin-like_sf"/>
</dbReference>
<dbReference type="InterPro" id="IPR000866">
    <property type="entry name" value="AhpC/TSA"/>
</dbReference>
<feature type="chain" id="PRO_5021495896" evidence="5">
    <location>
        <begin position="17"/>
        <end position="374"/>
    </location>
</feature>
<keyword evidence="8" id="KW-1185">Reference proteome</keyword>
<dbReference type="Pfam" id="PF00578">
    <property type="entry name" value="AhpC-TSA"/>
    <property type="match status" value="1"/>
</dbReference>
<evidence type="ECO:0000256" key="3">
    <source>
        <dbReference type="ARBA" id="ARBA00023157"/>
    </source>
</evidence>
<dbReference type="STRING" id="1121485.GCA_000426485_01274"/>
<dbReference type="PROSITE" id="PS00194">
    <property type="entry name" value="THIOREDOXIN_1"/>
    <property type="match status" value="1"/>
</dbReference>
<evidence type="ECO:0000259" key="6">
    <source>
        <dbReference type="PROSITE" id="PS51352"/>
    </source>
</evidence>
<dbReference type="Gene3D" id="3.40.30.10">
    <property type="entry name" value="Glutaredoxin"/>
    <property type="match status" value="1"/>
</dbReference>
<evidence type="ECO:0000256" key="1">
    <source>
        <dbReference type="ARBA" id="ARBA00004196"/>
    </source>
</evidence>
<keyword evidence="4" id="KW-0676">Redox-active center</keyword>
<proteinExistence type="predicted"/>
<keyword evidence="2" id="KW-0201">Cytochrome c-type biogenesis</keyword>
<dbReference type="OrthoDB" id="9794348at2"/>
<feature type="domain" description="Thioredoxin" evidence="6">
    <location>
        <begin position="234"/>
        <end position="374"/>
    </location>
</feature>
<dbReference type="GO" id="GO:0017004">
    <property type="term" value="P:cytochrome complex assembly"/>
    <property type="evidence" value="ECO:0007669"/>
    <property type="project" value="UniProtKB-KW"/>
</dbReference>
<comment type="subcellular location">
    <subcellularLocation>
        <location evidence="1">Cell envelope</location>
    </subcellularLocation>
</comment>
<dbReference type="EMBL" id="SOML01000003">
    <property type="protein sequence ID" value="TFD97162.1"/>
    <property type="molecule type" value="Genomic_DNA"/>
</dbReference>
<dbReference type="InterPro" id="IPR017937">
    <property type="entry name" value="Thioredoxin_CS"/>
</dbReference>
<keyword evidence="5" id="KW-0732">Signal</keyword>
<dbReference type="GO" id="GO:0030313">
    <property type="term" value="C:cell envelope"/>
    <property type="evidence" value="ECO:0007669"/>
    <property type="project" value="UniProtKB-SubCell"/>
</dbReference>
<accession>A0A4Y8L6M9</accession>
<dbReference type="InterPro" id="IPR025380">
    <property type="entry name" value="DUF4369"/>
</dbReference>
<feature type="signal peptide" evidence="5">
    <location>
        <begin position="1"/>
        <end position="16"/>
    </location>
</feature>
<sequence length="374" mass="40921">MKKVSLLFLTLAVVMAACTSKPEKKEFALTGKLPSAEYDGKQVYLQIIDENTGDYVSVDTATVANSTFVFSGSAAEAPAIRFVSMEALRRPAVFVLEADSIEMSFDTTYVATIKGSDLNDKYQAFVDKRNTIGEGMAAISKEEEAAKEAKKLTPELEAKLENSYDSVYNEIKAATFDFTKSNISNVLGQYVLLDRGVSFSAAQLKELLPGLDAKLKANAKVQKLEQRLQALDATEIGKPFVDVKGATPAGETIALSDYAGKGKVVLVDFWASWCPPCRAEMPTVVEAYKKYKAKGFEIVGISLDDDKAAWEKGIKDLNITWPQMSDLKGWKTELGAAYAVNSIPHTLLLDKDGKIIEKDLRGDALLKKLAEILR</sequence>
<dbReference type="SUPFAM" id="SSF52833">
    <property type="entry name" value="Thioredoxin-like"/>
    <property type="match status" value="1"/>
</dbReference>
<dbReference type="Proteomes" id="UP000297861">
    <property type="component" value="Unassembled WGS sequence"/>
</dbReference>
<protein>
    <submittedName>
        <fullName evidence="7">AhpC/TSA family protein</fullName>
    </submittedName>
</protein>
<dbReference type="PROSITE" id="PS51352">
    <property type="entry name" value="THIOREDOXIN_2"/>
    <property type="match status" value="1"/>
</dbReference>
<reference evidence="7 8" key="1">
    <citation type="submission" date="2019-03" db="EMBL/GenBank/DDBJ databases">
        <title>San Antonio Military Medical Center submission to MRSN (WRAIR), pending publication.</title>
        <authorList>
            <person name="Blyth D.M."/>
            <person name="Mccarthy S.L."/>
            <person name="Schall S.E."/>
            <person name="Stam J.A."/>
            <person name="Ong A.C."/>
            <person name="Mcgann P.T."/>
        </authorList>
    </citation>
    <scope>NUCLEOTIDE SEQUENCE [LARGE SCALE GENOMIC DNA]</scope>
    <source>
        <strain evidence="7 8">MRSN571793</strain>
    </source>
</reference>
<dbReference type="InterPro" id="IPR050553">
    <property type="entry name" value="Thioredoxin_ResA/DsbE_sf"/>
</dbReference>
<dbReference type="PROSITE" id="PS51257">
    <property type="entry name" value="PROKAR_LIPOPROTEIN"/>
    <property type="match status" value="1"/>
</dbReference>
<dbReference type="AlphaFoldDB" id="A0A4Y8L6M9"/>
<evidence type="ECO:0000313" key="8">
    <source>
        <dbReference type="Proteomes" id="UP000297861"/>
    </source>
</evidence>
<dbReference type="RefSeq" id="WP_026625466.1">
    <property type="nucleotide sequence ID" value="NZ_JAWZLG010000100.1"/>
</dbReference>
<organism evidence="7 8">
    <name type="scientific">Dysgonomonas capnocytophagoides</name>
    <dbReference type="NCBI Taxonomy" id="45254"/>
    <lineage>
        <taxon>Bacteria</taxon>
        <taxon>Pseudomonadati</taxon>
        <taxon>Bacteroidota</taxon>
        <taxon>Bacteroidia</taxon>
        <taxon>Bacteroidales</taxon>
        <taxon>Dysgonomonadaceae</taxon>
        <taxon>Dysgonomonas</taxon>
    </lineage>
</organism>
<keyword evidence="3" id="KW-1015">Disulfide bond</keyword>
<name>A0A4Y8L6M9_9BACT</name>
<gene>
    <name evidence="7" type="ORF">E2605_05700</name>
</gene>